<dbReference type="InterPro" id="IPR027791">
    <property type="entry name" value="Galactosyl_T_C"/>
</dbReference>
<keyword evidence="9" id="KW-0472">Membrane</keyword>
<evidence type="ECO:0000256" key="5">
    <source>
        <dbReference type="ARBA" id="ARBA00022679"/>
    </source>
</evidence>
<comment type="pathway">
    <text evidence="2">Protein modification; protein glycosylation.</text>
</comment>
<dbReference type="InterPro" id="IPR029044">
    <property type="entry name" value="Nucleotide-diphossugar_trans"/>
</dbReference>
<name>A0A6C0BXR5_9ZZZZ</name>
<dbReference type="EMBL" id="MN739265">
    <property type="protein sequence ID" value="QHS96198.1"/>
    <property type="molecule type" value="Genomic_DNA"/>
</dbReference>
<dbReference type="InterPro" id="IPR027995">
    <property type="entry name" value="Galactosyl_T_N"/>
</dbReference>
<dbReference type="PANTHER" id="PTHR19300">
    <property type="entry name" value="BETA-1,4-GALACTOSYLTRANSFERASE"/>
    <property type="match status" value="1"/>
</dbReference>
<evidence type="ECO:0000256" key="6">
    <source>
        <dbReference type="ARBA" id="ARBA00022692"/>
    </source>
</evidence>
<keyword evidence="6" id="KW-0812">Transmembrane</keyword>
<sequence>MSLSNIIIPKRIFIVPYRNRREQKFFFSNQMTFILGNDVDSDYEIYFVHQCDNRNFNRGATKNIGFLAMKEKYPNDYKNINFIFNDVDTLPFHKLFDYETTRGVIKHYYGFTTALGGIVVIRGADFERINGYPNYWGWGMEDACLEKRASFMKIQIDRSQFYTIGSPEILQLFDGVSRMVSRKDPFRMKNDTGVDGIRSIKNFAYTIDDKSLNPNDNIYVVENTRIQVVNVTHFTTLVDANADVYHDYDLREPVRNIMYPAANVKKSEKSVVGTEDWKNIPYYPTVLEKKENEMKNIERKYIHTPSPQGQLQKPISAKYYFSKEYARNHYPAPRSIASANVPFVTRSTSSIGAARRR</sequence>
<keyword evidence="4" id="KW-0328">Glycosyltransferase</keyword>
<organism evidence="13">
    <name type="scientific">viral metagenome</name>
    <dbReference type="NCBI Taxonomy" id="1070528"/>
    <lineage>
        <taxon>unclassified sequences</taxon>
        <taxon>metagenomes</taxon>
        <taxon>organismal metagenomes</taxon>
    </lineage>
</organism>
<feature type="domain" description="Galactosyltransferase C-terminal" evidence="11">
    <location>
        <begin position="107"/>
        <end position="161"/>
    </location>
</feature>
<dbReference type="GO" id="GO:0005794">
    <property type="term" value="C:Golgi apparatus"/>
    <property type="evidence" value="ECO:0007669"/>
    <property type="project" value="TreeGrafter"/>
</dbReference>
<evidence type="ECO:0000256" key="7">
    <source>
        <dbReference type="ARBA" id="ARBA00022968"/>
    </source>
</evidence>
<evidence type="ECO:0000256" key="9">
    <source>
        <dbReference type="ARBA" id="ARBA00023136"/>
    </source>
</evidence>
<dbReference type="SUPFAM" id="SSF53448">
    <property type="entry name" value="Nucleotide-diphospho-sugar transferases"/>
    <property type="match status" value="1"/>
</dbReference>
<evidence type="ECO:0000256" key="2">
    <source>
        <dbReference type="ARBA" id="ARBA00004922"/>
    </source>
</evidence>
<comment type="similarity">
    <text evidence="3">Belongs to the glycosyltransferase 7 family.</text>
</comment>
<evidence type="ECO:0008006" key="14">
    <source>
        <dbReference type="Google" id="ProtNLM"/>
    </source>
</evidence>
<accession>A0A6C0BXR5</accession>
<comment type="subcellular location">
    <subcellularLocation>
        <location evidence="1">Membrane</location>
        <topology evidence="1">Single-pass type II membrane protein</topology>
    </subcellularLocation>
</comment>
<dbReference type="GO" id="GO:0016020">
    <property type="term" value="C:membrane"/>
    <property type="evidence" value="ECO:0007669"/>
    <property type="project" value="UniProtKB-SubCell"/>
</dbReference>
<evidence type="ECO:0000259" key="11">
    <source>
        <dbReference type="Pfam" id="PF02709"/>
    </source>
</evidence>
<dbReference type="GO" id="GO:0005975">
    <property type="term" value="P:carbohydrate metabolic process"/>
    <property type="evidence" value="ECO:0007669"/>
    <property type="project" value="InterPro"/>
</dbReference>
<dbReference type="Gene3D" id="3.90.550.10">
    <property type="entry name" value="Spore Coat Polysaccharide Biosynthesis Protein SpsA, Chain A"/>
    <property type="match status" value="1"/>
</dbReference>
<keyword evidence="10" id="KW-0325">Glycoprotein</keyword>
<evidence type="ECO:0000256" key="1">
    <source>
        <dbReference type="ARBA" id="ARBA00004606"/>
    </source>
</evidence>
<feature type="domain" description="Galactosyltransferase N-terminal" evidence="12">
    <location>
        <begin position="12"/>
        <end position="93"/>
    </location>
</feature>
<keyword evidence="7" id="KW-0735">Signal-anchor</keyword>
<proteinExistence type="inferred from homology"/>
<keyword evidence="5" id="KW-0808">Transferase</keyword>
<evidence type="ECO:0000256" key="8">
    <source>
        <dbReference type="ARBA" id="ARBA00022989"/>
    </source>
</evidence>
<dbReference type="InterPro" id="IPR003859">
    <property type="entry name" value="Galactosyl_T"/>
</dbReference>
<dbReference type="GO" id="GO:0008378">
    <property type="term" value="F:galactosyltransferase activity"/>
    <property type="evidence" value="ECO:0007669"/>
    <property type="project" value="TreeGrafter"/>
</dbReference>
<keyword evidence="8" id="KW-1133">Transmembrane helix</keyword>
<dbReference type="AlphaFoldDB" id="A0A6C0BXR5"/>
<evidence type="ECO:0000259" key="12">
    <source>
        <dbReference type="Pfam" id="PF13733"/>
    </source>
</evidence>
<evidence type="ECO:0000313" key="13">
    <source>
        <dbReference type="EMBL" id="QHS96198.1"/>
    </source>
</evidence>
<evidence type="ECO:0000256" key="10">
    <source>
        <dbReference type="ARBA" id="ARBA00023180"/>
    </source>
</evidence>
<protein>
    <recommendedName>
        <fullName evidence="14">Galactosyltransferase C-terminal domain-containing protein</fullName>
    </recommendedName>
</protein>
<dbReference type="PANTHER" id="PTHR19300:SF57">
    <property type="entry name" value="BETA-1,4-N-ACETYLGALACTOSAMINYLTRANSFERASE"/>
    <property type="match status" value="1"/>
</dbReference>
<dbReference type="Pfam" id="PF13733">
    <property type="entry name" value="Glyco_transf_7N"/>
    <property type="match status" value="1"/>
</dbReference>
<reference evidence="13" key="1">
    <citation type="journal article" date="2020" name="Nature">
        <title>Giant virus diversity and host interactions through global metagenomics.</title>
        <authorList>
            <person name="Schulz F."/>
            <person name="Roux S."/>
            <person name="Paez-Espino D."/>
            <person name="Jungbluth S."/>
            <person name="Walsh D.A."/>
            <person name="Denef V.J."/>
            <person name="McMahon K.D."/>
            <person name="Konstantinidis K.T."/>
            <person name="Eloe-Fadrosh E.A."/>
            <person name="Kyrpides N.C."/>
            <person name="Woyke T."/>
        </authorList>
    </citation>
    <scope>NUCLEOTIDE SEQUENCE</scope>
    <source>
        <strain evidence="13">GVMAG-M-3300019093-7</strain>
    </source>
</reference>
<dbReference type="PRINTS" id="PR02050">
    <property type="entry name" value="B14GALTRFASE"/>
</dbReference>
<evidence type="ECO:0000256" key="3">
    <source>
        <dbReference type="ARBA" id="ARBA00005735"/>
    </source>
</evidence>
<evidence type="ECO:0000256" key="4">
    <source>
        <dbReference type="ARBA" id="ARBA00022676"/>
    </source>
</evidence>
<dbReference type="Pfam" id="PF02709">
    <property type="entry name" value="Glyco_transf_7C"/>
    <property type="match status" value="1"/>
</dbReference>
<dbReference type="UniPathway" id="UPA00378"/>